<feature type="compositionally biased region" description="Polar residues" evidence="1">
    <location>
        <begin position="49"/>
        <end position="58"/>
    </location>
</feature>
<evidence type="ECO:0000313" key="2">
    <source>
        <dbReference type="EMBL" id="TMW88377.1"/>
    </source>
</evidence>
<feature type="compositionally biased region" description="Polar residues" evidence="1">
    <location>
        <begin position="30"/>
        <end position="40"/>
    </location>
</feature>
<dbReference type="AlphaFoldDB" id="A0A6N2B0H5"/>
<dbReference type="PANTHER" id="PTHR33641">
    <property type="entry name" value="OS06G0133500 PROTEIN"/>
    <property type="match status" value="1"/>
</dbReference>
<evidence type="ECO:0000256" key="1">
    <source>
        <dbReference type="SAM" id="MobiDB-lite"/>
    </source>
</evidence>
<sequence length="92" mass="10064">MKMIMSIFSSFDALSAEIFGLKVTPSWAPATSDNKQQQGLLSHRKTAASPISNSSTAELNKAGEAAPAQQRRRPRFAPELDGLHCFETILPY</sequence>
<dbReference type="PANTHER" id="PTHR33641:SF16">
    <property type="entry name" value="AVR9_CF-9 RAPIDLY ELICITED PROTEIN"/>
    <property type="match status" value="1"/>
</dbReference>
<protein>
    <recommendedName>
        <fullName evidence="3">Avr9/Cf-9 rapidly elicited protein 65</fullName>
    </recommendedName>
</protein>
<comment type="caution">
    <text evidence="2">The sequence shown here is derived from an EMBL/GenBank/DDBJ whole genome shotgun (WGS) entry which is preliminary data.</text>
</comment>
<dbReference type="EMBL" id="RXGB01005132">
    <property type="protein sequence ID" value="TMW88377.1"/>
    <property type="molecule type" value="Genomic_DNA"/>
</dbReference>
<evidence type="ECO:0008006" key="3">
    <source>
        <dbReference type="Google" id="ProtNLM"/>
    </source>
</evidence>
<organism evidence="2">
    <name type="scientific">Solanum chilense</name>
    <name type="common">Tomato</name>
    <name type="synonym">Lycopersicon chilense</name>
    <dbReference type="NCBI Taxonomy" id="4083"/>
    <lineage>
        <taxon>Eukaryota</taxon>
        <taxon>Viridiplantae</taxon>
        <taxon>Streptophyta</taxon>
        <taxon>Embryophyta</taxon>
        <taxon>Tracheophyta</taxon>
        <taxon>Spermatophyta</taxon>
        <taxon>Magnoliopsida</taxon>
        <taxon>eudicotyledons</taxon>
        <taxon>Gunneridae</taxon>
        <taxon>Pentapetalae</taxon>
        <taxon>asterids</taxon>
        <taxon>lamiids</taxon>
        <taxon>Solanales</taxon>
        <taxon>Solanaceae</taxon>
        <taxon>Solanoideae</taxon>
        <taxon>Solaneae</taxon>
        <taxon>Solanum</taxon>
        <taxon>Solanum subgen. Lycopersicon</taxon>
    </lineage>
</organism>
<reference evidence="2" key="1">
    <citation type="submission" date="2019-05" db="EMBL/GenBank/DDBJ databases">
        <title>The de novo reference genome and transcriptome assemblies of the wild tomato species Solanum chilense.</title>
        <authorList>
            <person name="Stam R."/>
            <person name="Nosenko T."/>
            <person name="Hoerger A.C."/>
            <person name="Stephan W."/>
            <person name="Seidel M.A."/>
            <person name="Kuhn J.M.M."/>
            <person name="Haberer G."/>
            <person name="Tellier A."/>
        </authorList>
    </citation>
    <scope>NUCLEOTIDE SEQUENCE</scope>
    <source>
        <tissue evidence="2">Mature leaves</tissue>
    </source>
</reference>
<feature type="region of interest" description="Disordered" evidence="1">
    <location>
        <begin position="30"/>
        <end position="77"/>
    </location>
</feature>
<gene>
    <name evidence="2" type="ORF">EJD97_018639</name>
</gene>
<proteinExistence type="predicted"/>
<name>A0A6N2B0H5_SOLCI</name>
<accession>A0A6N2B0H5</accession>